<dbReference type="InterPro" id="IPR018247">
    <property type="entry name" value="EF_Hand_1_Ca_BS"/>
</dbReference>
<feature type="region of interest" description="Disordered" evidence="1">
    <location>
        <begin position="40"/>
        <end position="102"/>
    </location>
</feature>
<keyword evidence="2" id="KW-0812">Transmembrane</keyword>
<evidence type="ECO:0000313" key="4">
    <source>
        <dbReference type="EMBL" id="SNS14500.1"/>
    </source>
</evidence>
<sequence>MSEGLAFAHPILETAPGAGTHRALVFLDAAPGSISALTCVPAPSPGPSPAPPDPDPAALSVPASPSNPSPIPLSTPSPTTPSNLSSVSAPSSPSRPVRSSMPSPLPAWSFEGLPGAPFAARPDVRLANALRAEGFTVDSECSEGARADGERVWDFLRSAEEGDLLVIRLPADNGWTSGQLGSMIGAFGRQVGESLAAAVLLIMDFGWSALDDSATPVRQLAVAGEPQVVAAALTLTLRFDETLLGPVRTLTDVLAEGLATRAADLDGDGTITIGDLHAYALHHYAAASAARTPILITYGAVAGVALTPAWDPSAPAHAAFAHLLSRLGDSAPHASGTEIVRRVYELHLSEPARELLRKASLLDEDESIDEVLGDAGELRQWGLLGETTMFVHPDVRAFGYSRLSAAERAQTSAVLRRRRAGLRTVRPRARLTADRWTTEDQLGHRVYAEAIAAFVRHHETRPPLTIGVKGPWGAGKTSLMRMIQDLLDPGAAGDRPAPIHLPGSRTDKALTNAEVLTRAGRRPEGSTGQAEPGALPLRRSDWRPTVWFNPWMYQNGEQVWAGLAHEIISQVTERLPRAERERFWLELNLSRIDREAVRRRAYHLAMTRLLPVALSLVAVLVLTCALVAGAALLPAFGAFLDGAAAAVGAAGSVAVVGAGAVRLARFFGESADNAFHGLVRQPDLLAPGAADGFVTEVAINPGYRSRTGFLHLVQTDMRQVLDLVATEERPLVVFVDDLDRCSPGTVAQVIEAINLFLAGEFPNCVFVLAMEPEVVVAHVEAAYPELMETLRADGRAGLGWRFLEKIVQLPLSVPLLDDADRLPGFVRALLGMPEAAGVGAAETATPRAAGRDLSGGRAQPATAAVPPPYRSVPPSREAVPPPPRAVRRSQGGTRWWHGAVRRPRPASDVPLAAGGSHAMEQADPEQVSRLEDAIWALQPTAANLDEVAWRAQEALGIECSDAIGGLCSATREAADHVFDDLYSDENAYRAIEFVLPALTFFNPREIKRYVNVFRFYSFLTYRRTLAGAAPASDGEVAKLAALTIHWPHLLSLLVKERGETTVLQELEHAAGTADDRIWELTVRETGLADLDVPGSAHLDSLRDLLSTPYPVAALARHLL</sequence>
<dbReference type="SUPFAM" id="SSF52540">
    <property type="entry name" value="P-loop containing nucleoside triphosphate hydrolases"/>
    <property type="match status" value="1"/>
</dbReference>
<feature type="compositionally biased region" description="Low complexity" evidence="1">
    <location>
        <begin position="80"/>
        <end position="102"/>
    </location>
</feature>
<dbReference type="Pfam" id="PF07693">
    <property type="entry name" value="KAP_NTPase"/>
    <property type="match status" value="1"/>
</dbReference>
<dbReference type="RefSeq" id="WP_143653125.1">
    <property type="nucleotide sequence ID" value="NZ_FZOD01000004.1"/>
</dbReference>
<feature type="compositionally biased region" description="Pro residues" evidence="1">
    <location>
        <begin position="42"/>
        <end position="55"/>
    </location>
</feature>
<feature type="compositionally biased region" description="Pro residues" evidence="1">
    <location>
        <begin position="65"/>
        <end position="79"/>
    </location>
</feature>
<feature type="transmembrane region" description="Helical" evidence="2">
    <location>
        <begin position="642"/>
        <end position="661"/>
    </location>
</feature>
<accession>A0A239C2Z9</accession>
<evidence type="ECO:0000313" key="5">
    <source>
        <dbReference type="Proteomes" id="UP000198282"/>
    </source>
</evidence>
<organism evidence="4 5">
    <name type="scientific">Streptosporangium subroseum</name>
    <dbReference type="NCBI Taxonomy" id="106412"/>
    <lineage>
        <taxon>Bacteria</taxon>
        <taxon>Bacillati</taxon>
        <taxon>Actinomycetota</taxon>
        <taxon>Actinomycetes</taxon>
        <taxon>Streptosporangiales</taxon>
        <taxon>Streptosporangiaceae</taxon>
        <taxon>Streptosporangium</taxon>
    </lineage>
</organism>
<feature type="region of interest" description="Disordered" evidence="1">
    <location>
        <begin position="841"/>
        <end position="891"/>
    </location>
</feature>
<dbReference type="EMBL" id="FZOD01000004">
    <property type="protein sequence ID" value="SNS14500.1"/>
    <property type="molecule type" value="Genomic_DNA"/>
</dbReference>
<dbReference type="Proteomes" id="UP000198282">
    <property type="component" value="Unassembled WGS sequence"/>
</dbReference>
<feature type="transmembrane region" description="Helical" evidence="2">
    <location>
        <begin position="609"/>
        <end position="636"/>
    </location>
</feature>
<gene>
    <name evidence="4" type="ORF">SAMN05216276_1004278</name>
</gene>
<keyword evidence="5" id="KW-1185">Reference proteome</keyword>
<keyword evidence="2" id="KW-0472">Membrane</keyword>
<dbReference type="PROSITE" id="PS00018">
    <property type="entry name" value="EF_HAND_1"/>
    <property type="match status" value="1"/>
</dbReference>
<proteinExistence type="predicted"/>
<evidence type="ECO:0000256" key="1">
    <source>
        <dbReference type="SAM" id="MobiDB-lite"/>
    </source>
</evidence>
<dbReference type="PANTHER" id="PTHR22674">
    <property type="entry name" value="NTPASE, KAP FAMILY P-LOOP DOMAIN-CONTAINING 1"/>
    <property type="match status" value="1"/>
</dbReference>
<keyword evidence="2" id="KW-1133">Transmembrane helix</keyword>
<dbReference type="PANTHER" id="PTHR22674:SF6">
    <property type="entry name" value="NTPASE KAP FAMILY P-LOOP DOMAIN-CONTAINING PROTEIN 1"/>
    <property type="match status" value="1"/>
</dbReference>
<dbReference type="InterPro" id="IPR027417">
    <property type="entry name" value="P-loop_NTPase"/>
</dbReference>
<evidence type="ECO:0000259" key="3">
    <source>
        <dbReference type="Pfam" id="PF07693"/>
    </source>
</evidence>
<dbReference type="InterPro" id="IPR011646">
    <property type="entry name" value="KAP_P-loop"/>
</dbReference>
<reference evidence="4 5" key="1">
    <citation type="submission" date="2017-06" db="EMBL/GenBank/DDBJ databases">
        <authorList>
            <person name="Kim H.J."/>
            <person name="Triplett B.A."/>
        </authorList>
    </citation>
    <scope>NUCLEOTIDE SEQUENCE [LARGE SCALE GENOMIC DNA]</scope>
    <source>
        <strain evidence="4 5">CGMCC 4.2132</strain>
    </source>
</reference>
<name>A0A239C2Z9_9ACTN</name>
<dbReference type="AlphaFoldDB" id="A0A239C2Z9"/>
<dbReference type="Gene3D" id="3.40.50.300">
    <property type="entry name" value="P-loop containing nucleotide triphosphate hydrolases"/>
    <property type="match status" value="1"/>
</dbReference>
<dbReference type="InterPro" id="IPR052754">
    <property type="entry name" value="NTPase_KAP_P-loop"/>
</dbReference>
<feature type="domain" description="KAP NTPase" evidence="3">
    <location>
        <begin position="446"/>
        <end position="818"/>
    </location>
</feature>
<protein>
    <submittedName>
        <fullName evidence="4">KAP family P-loop domain-containing protein</fullName>
    </submittedName>
</protein>
<dbReference type="OrthoDB" id="88903at2"/>
<evidence type="ECO:0000256" key="2">
    <source>
        <dbReference type="SAM" id="Phobius"/>
    </source>
</evidence>